<proteinExistence type="predicted"/>
<sequence length="200" mass="22743">MYKNCLILICSLLLLCACKSKSVVTNYSKTHTDADFYSNGFFSMFTYYNNMSLRLANDESEALIKEKGFTVTEKTIKHNGNVIVDMNQFDTEFSYLIDYFKDENGSYLIVSEVGTDYMKSSSDANILSRNKLFICDLSTGKKYTYIYTTDGLILSKENYEGLPVGITIKSIDNATKSISFEKKHNDYVIIKVPMVEVSSF</sequence>
<dbReference type="KEGG" id="kan:IMCC3317_14800"/>
<feature type="chain" id="PRO_5029617907" evidence="1">
    <location>
        <begin position="23"/>
        <end position="200"/>
    </location>
</feature>
<dbReference type="Proteomes" id="UP000464657">
    <property type="component" value="Chromosome"/>
</dbReference>
<evidence type="ECO:0000256" key="1">
    <source>
        <dbReference type="SAM" id="SignalP"/>
    </source>
</evidence>
<reference evidence="2 3" key="1">
    <citation type="journal article" date="2013" name="Int. J. Syst. Evol. Microbiol.">
        <title>Kordia antarctica sp. nov., isolated from Antarctic seawater.</title>
        <authorList>
            <person name="Baek K."/>
            <person name="Choi A."/>
            <person name="Kang I."/>
            <person name="Lee K."/>
            <person name="Cho J.C."/>
        </authorList>
    </citation>
    <scope>NUCLEOTIDE SEQUENCE [LARGE SCALE GENOMIC DNA]</scope>
    <source>
        <strain evidence="2 3">IMCC3317</strain>
    </source>
</reference>
<feature type="signal peptide" evidence="1">
    <location>
        <begin position="1"/>
        <end position="22"/>
    </location>
</feature>
<accession>A0A7L4ZIW1</accession>
<dbReference type="EMBL" id="CP019288">
    <property type="protein sequence ID" value="QHI36126.1"/>
    <property type="molecule type" value="Genomic_DNA"/>
</dbReference>
<protein>
    <submittedName>
        <fullName evidence="2">Uncharacterized protein</fullName>
    </submittedName>
</protein>
<evidence type="ECO:0000313" key="2">
    <source>
        <dbReference type="EMBL" id="QHI36126.1"/>
    </source>
</evidence>
<name>A0A7L4ZIW1_9FLAO</name>
<dbReference type="PROSITE" id="PS51257">
    <property type="entry name" value="PROKAR_LIPOPROTEIN"/>
    <property type="match status" value="1"/>
</dbReference>
<organism evidence="2 3">
    <name type="scientific">Kordia antarctica</name>
    <dbReference type="NCBI Taxonomy" id="1218801"/>
    <lineage>
        <taxon>Bacteria</taxon>
        <taxon>Pseudomonadati</taxon>
        <taxon>Bacteroidota</taxon>
        <taxon>Flavobacteriia</taxon>
        <taxon>Flavobacteriales</taxon>
        <taxon>Flavobacteriaceae</taxon>
        <taxon>Kordia</taxon>
    </lineage>
</organism>
<keyword evidence="1" id="KW-0732">Signal</keyword>
<keyword evidence="3" id="KW-1185">Reference proteome</keyword>
<dbReference type="AlphaFoldDB" id="A0A7L4ZIW1"/>
<evidence type="ECO:0000313" key="3">
    <source>
        <dbReference type="Proteomes" id="UP000464657"/>
    </source>
</evidence>
<gene>
    <name evidence="2" type="ORF">IMCC3317_14800</name>
</gene>